<evidence type="ECO:0000313" key="2">
    <source>
        <dbReference type="EMBL" id="QMV48250.1"/>
    </source>
</evidence>
<evidence type="ECO:0000256" key="1">
    <source>
        <dbReference type="SAM" id="MobiDB-lite"/>
    </source>
</evidence>
<feature type="compositionally biased region" description="Low complexity" evidence="1">
    <location>
        <begin position="92"/>
        <end position="102"/>
    </location>
</feature>
<feature type="compositionally biased region" description="Polar residues" evidence="1">
    <location>
        <begin position="64"/>
        <end position="85"/>
    </location>
</feature>
<evidence type="ECO:0000313" key="3">
    <source>
        <dbReference type="Proteomes" id="UP000515562"/>
    </source>
</evidence>
<dbReference type="EMBL" id="MT664722">
    <property type="protein sequence ID" value="QMV48250.1"/>
    <property type="molecule type" value="Genomic_DNA"/>
</dbReference>
<dbReference type="GeneID" id="77948477"/>
<feature type="compositionally biased region" description="Basic residues" evidence="1">
    <location>
        <begin position="103"/>
        <end position="120"/>
    </location>
</feature>
<protein>
    <submittedName>
        <fullName evidence="2">Uncharacterized protein</fullName>
    </submittedName>
</protein>
<feature type="region of interest" description="Disordered" evidence="1">
    <location>
        <begin position="41"/>
        <end position="120"/>
    </location>
</feature>
<reference evidence="2 3" key="1">
    <citation type="submission" date="2020-06" db="EMBL/GenBank/DDBJ databases">
        <title>Isolation and characterization of P59,a proteus mirabilis phage with C3 morphology.</title>
        <authorList>
            <person name="Li S."/>
        </authorList>
    </citation>
    <scope>NUCLEOTIDE SEQUENCE [LARGE SCALE GENOMIC DNA]</scope>
</reference>
<dbReference type="KEGG" id="vg:77948477"/>
<proteinExistence type="predicted"/>
<dbReference type="RefSeq" id="YP_010672207.1">
    <property type="nucleotide sequence ID" value="NC_070975.1"/>
</dbReference>
<organism evidence="2 3">
    <name type="scientific">Proteus phage Vb_PmiP-P59</name>
    <dbReference type="NCBI Taxonomy" id="2754975"/>
    <lineage>
        <taxon>Viruses</taxon>
        <taxon>Duplodnaviria</taxon>
        <taxon>Heunggongvirae</taxon>
        <taxon>Uroviricota</taxon>
        <taxon>Caudoviricetes</taxon>
        <taxon>Grimontviridae</taxon>
        <taxon>Privateervirus</taxon>
        <taxon>Privateervirus P59</taxon>
    </lineage>
</organism>
<accession>A0A7G5CG48</accession>
<sequence length="120" mass="13369">MPSSPGYVRNYQQERLTAIKRGETAVGKKSKDAMRHRARRAVEKSIGRKLPTSVHVDHKKPLKNSVNESQNKLSNLRTIDASKNMSHGGKIGSSKGKASGARKANKKKRERLPTSRPKKK</sequence>
<name>A0A7G5CG48_9CAUD</name>
<dbReference type="Proteomes" id="UP000515562">
    <property type="component" value="Segment"/>
</dbReference>
<keyword evidence="3" id="KW-1185">Reference proteome</keyword>